<gene>
    <name evidence="1" type="ORF">UA45_08960</name>
</gene>
<dbReference type="AlphaFoldDB" id="A0A0D8L7U0"/>
<reference evidence="1 2" key="1">
    <citation type="submission" date="2015-02" db="EMBL/GenBank/DDBJ databases">
        <title>Whole genome shotgun sequencing of cultured foodborne pathogen.</title>
        <authorList>
            <person name="Timme R."/>
            <person name="Allard M.W."/>
            <person name="Strain E."/>
            <person name="Evans P.S."/>
            <person name="Brown E."/>
        </authorList>
    </citation>
    <scope>NUCLEOTIDE SEQUENCE [LARGE SCALE GENOMIC DNA]</scope>
    <source>
        <strain evidence="1 2">GCSL-TSO-24</strain>
    </source>
</reference>
<dbReference type="Proteomes" id="UP000032582">
    <property type="component" value="Unassembled WGS sequence"/>
</dbReference>
<evidence type="ECO:0000313" key="2">
    <source>
        <dbReference type="Proteomes" id="UP000032582"/>
    </source>
</evidence>
<dbReference type="PATRIC" id="fig|582.24.peg.2792"/>
<protein>
    <submittedName>
        <fullName evidence="1">Uncharacterized protein</fullName>
    </submittedName>
</protein>
<name>A0A0D8L7U0_MORMO</name>
<sequence>MNSEKYKLYVEIIKRCRDYTEFTNKTVSAAIGVDTRATSIYMREMESIGCVKTVGRRVIRGYLSPVYQFDDNAVTRLRNHFLTEAMSEAAMNIIASEKIPAPKIRKHPFEDGFGRSLITRIDAMLREVRCL</sequence>
<dbReference type="EMBL" id="JZSH01000083">
    <property type="protein sequence ID" value="KJF78005.1"/>
    <property type="molecule type" value="Genomic_DNA"/>
</dbReference>
<accession>A0A0D8L7U0</accession>
<organism evidence="1 2">
    <name type="scientific">Morganella morganii</name>
    <name type="common">Proteus morganii</name>
    <dbReference type="NCBI Taxonomy" id="582"/>
    <lineage>
        <taxon>Bacteria</taxon>
        <taxon>Pseudomonadati</taxon>
        <taxon>Pseudomonadota</taxon>
        <taxon>Gammaproteobacteria</taxon>
        <taxon>Enterobacterales</taxon>
        <taxon>Morganellaceae</taxon>
        <taxon>Morganella</taxon>
    </lineage>
</organism>
<evidence type="ECO:0000313" key="1">
    <source>
        <dbReference type="EMBL" id="KJF78005.1"/>
    </source>
</evidence>
<proteinExistence type="predicted"/>
<comment type="caution">
    <text evidence="1">The sequence shown here is derived from an EMBL/GenBank/DDBJ whole genome shotgun (WGS) entry which is preliminary data.</text>
</comment>